<feature type="non-terminal residue" evidence="1">
    <location>
        <position position="131"/>
    </location>
</feature>
<accession>A0AAV5WMU1</accession>
<feature type="non-terminal residue" evidence="1">
    <location>
        <position position="1"/>
    </location>
</feature>
<gene>
    <name evidence="1" type="ORF">PFISCL1PPCAC_24608</name>
</gene>
<protein>
    <submittedName>
        <fullName evidence="1">Uncharacterized protein</fullName>
    </submittedName>
</protein>
<dbReference type="EMBL" id="BTSY01000006">
    <property type="protein sequence ID" value="GMT33311.1"/>
    <property type="molecule type" value="Genomic_DNA"/>
</dbReference>
<evidence type="ECO:0000313" key="1">
    <source>
        <dbReference type="EMBL" id="GMT33311.1"/>
    </source>
</evidence>
<keyword evidence="2" id="KW-1185">Reference proteome</keyword>
<dbReference type="Proteomes" id="UP001432322">
    <property type="component" value="Unassembled WGS sequence"/>
</dbReference>
<dbReference type="AlphaFoldDB" id="A0AAV5WMU1"/>
<reference evidence="1" key="1">
    <citation type="submission" date="2023-10" db="EMBL/GenBank/DDBJ databases">
        <title>Genome assembly of Pristionchus species.</title>
        <authorList>
            <person name="Yoshida K."/>
            <person name="Sommer R.J."/>
        </authorList>
    </citation>
    <scope>NUCLEOTIDE SEQUENCE</scope>
    <source>
        <strain evidence="1">RS5133</strain>
    </source>
</reference>
<proteinExistence type="predicted"/>
<evidence type="ECO:0000313" key="2">
    <source>
        <dbReference type="Proteomes" id="UP001432322"/>
    </source>
</evidence>
<name>A0AAV5WMU1_9BILA</name>
<sequence>FQAAIYQWECTGGSMAGLGYFIYSALMGTVTSPAGVSPLNASWGSVAPSGAAANWMTSLSSLGGPASLVTSTWPVPAGSMKPNTGFRRYSLLLEDLTCKTTLPASELVRVWVMTPPAAGTVPAAGSTARGI</sequence>
<comment type="caution">
    <text evidence="1">The sequence shown here is derived from an EMBL/GenBank/DDBJ whole genome shotgun (WGS) entry which is preliminary data.</text>
</comment>
<organism evidence="1 2">
    <name type="scientific">Pristionchus fissidentatus</name>
    <dbReference type="NCBI Taxonomy" id="1538716"/>
    <lineage>
        <taxon>Eukaryota</taxon>
        <taxon>Metazoa</taxon>
        <taxon>Ecdysozoa</taxon>
        <taxon>Nematoda</taxon>
        <taxon>Chromadorea</taxon>
        <taxon>Rhabditida</taxon>
        <taxon>Rhabditina</taxon>
        <taxon>Diplogasteromorpha</taxon>
        <taxon>Diplogasteroidea</taxon>
        <taxon>Neodiplogasteridae</taxon>
        <taxon>Pristionchus</taxon>
    </lineage>
</organism>